<dbReference type="OrthoDB" id="3640265at2759"/>
<name>A0A9Q8UQH4_PASFU</name>
<dbReference type="KEGG" id="ffu:CLAFUR5_07219"/>
<organism evidence="2 3">
    <name type="scientific">Passalora fulva</name>
    <name type="common">Tomato leaf mold</name>
    <name type="synonym">Cladosporium fulvum</name>
    <dbReference type="NCBI Taxonomy" id="5499"/>
    <lineage>
        <taxon>Eukaryota</taxon>
        <taxon>Fungi</taxon>
        <taxon>Dikarya</taxon>
        <taxon>Ascomycota</taxon>
        <taxon>Pezizomycotina</taxon>
        <taxon>Dothideomycetes</taxon>
        <taxon>Dothideomycetidae</taxon>
        <taxon>Mycosphaerellales</taxon>
        <taxon>Mycosphaerellaceae</taxon>
        <taxon>Fulvia</taxon>
    </lineage>
</organism>
<dbReference type="CDD" id="cd20071">
    <property type="entry name" value="SET_SMYD"/>
    <property type="match status" value="1"/>
</dbReference>
<evidence type="ECO:0000313" key="3">
    <source>
        <dbReference type="Proteomes" id="UP000756132"/>
    </source>
</evidence>
<dbReference type="AlphaFoldDB" id="A0A9Q8UQH4"/>
<dbReference type="InterPro" id="IPR053185">
    <property type="entry name" value="SET_domain_protein"/>
</dbReference>
<gene>
    <name evidence="2" type="ORF">CLAFUR5_07219</name>
</gene>
<accession>A0A9Q8UQH4</accession>
<dbReference type="SMART" id="SM00317">
    <property type="entry name" value="SET"/>
    <property type="match status" value="1"/>
</dbReference>
<dbReference type="Pfam" id="PF00856">
    <property type="entry name" value="SET"/>
    <property type="match status" value="1"/>
</dbReference>
<dbReference type="PANTHER" id="PTHR47332:SF4">
    <property type="entry name" value="SET DOMAIN-CONTAINING PROTEIN 5"/>
    <property type="match status" value="1"/>
</dbReference>
<sequence length="452" mass="51453">MSLPYEVRASPGKGYGVFATRDVSAGTLILADQHVMVIAKEAGKRQDSEDDIERAFKQLNQQQAEQLLALHAGPEDGRSLVERIYTTNRFGDFDSTYMCLNIARINHACGPNVASTAGETNDVDNIRAIAPIKKGDEICISYRSDLCWIMTREQRQALLQSWNFDCQCSTCDRSVEDIELSDFRRKIIFALRWKTVFDDPVDLSHYDSTDFRDTEEVYDALNEPDSHESSTTSLSTITAYQLLLAHFLEAEGVERDLVGKAYYEAAITHFAYLAAMDENVIPLQWGINVREWMQKAIKFVSDFYGSDSATAEQYRKDWETMQLLPQLALLLEMCDLPTTPTRSLTVQDVILQKVCITADLGHEVGQRPFALRFATLPDGQAAVECVDEKECRDFVRAQNLDTEIREKAVRERDTFVEQYKVVVEMRENLRDMKETEASERPLSGRDAWNVIE</sequence>
<dbReference type="RefSeq" id="XP_047763067.1">
    <property type="nucleotide sequence ID" value="XM_047906367.1"/>
</dbReference>
<dbReference type="Gene3D" id="2.170.270.10">
    <property type="entry name" value="SET domain"/>
    <property type="match status" value="1"/>
</dbReference>
<dbReference type="PROSITE" id="PS50280">
    <property type="entry name" value="SET"/>
    <property type="match status" value="1"/>
</dbReference>
<dbReference type="Proteomes" id="UP000756132">
    <property type="component" value="Chromosome 6"/>
</dbReference>
<proteinExistence type="predicted"/>
<dbReference type="InterPro" id="IPR046341">
    <property type="entry name" value="SET_dom_sf"/>
</dbReference>
<dbReference type="GeneID" id="71987097"/>
<reference evidence="2" key="1">
    <citation type="submission" date="2021-12" db="EMBL/GenBank/DDBJ databases">
        <authorList>
            <person name="Zaccaron A."/>
            <person name="Stergiopoulos I."/>
        </authorList>
    </citation>
    <scope>NUCLEOTIDE SEQUENCE</scope>
    <source>
        <strain evidence="2">Race5_Kim</strain>
    </source>
</reference>
<protein>
    <recommendedName>
        <fullName evidence="1">SET domain-containing protein</fullName>
    </recommendedName>
</protein>
<dbReference type="EMBL" id="CP090168">
    <property type="protein sequence ID" value="UJO18701.1"/>
    <property type="molecule type" value="Genomic_DNA"/>
</dbReference>
<reference evidence="2" key="2">
    <citation type="journal article" date="2022" name="Microb. Genom.">
        <title>A chromosome-scale genome assembly of the tomato pathogen Cladosporium fulvum reveals a compartmentalized genome architecture and the presence of a dispensable chromosome.</title>
        <authorList>
            <person name="Zaccaron A.Z."/>
            <person name="Chen L.H."/>
            <person name="Samaras A."/>
            <person name="Stergiopoulos I."/>
        </authorList>
    </citation>
    <scope>NUCLEOTIDE SEQUENCE</scope>
    <source>
        <strain evidence="2">Race5_Kim</strain>
    </source>
</reference>
<evidence type="ECO:0000259" key="1">
    <source>
        <dbReference type="PROSITE" id="PS50280"/>
    </source>
</evidence>
<keyword evidence="3" id="KW-1185">Reference proteome</keyword>
<evidence type="ECO:0000313" key="2">
    <source>
        <dbReference type="EMBL" id="UJO18701.1"/>
    </source>
</evidence>
<dbReference type="InterPro" id="IPR001214">
    <property type="entry name" value="SET_dom"/>
</dbReference>
<dbReference type="PANTHER" id="PTHR47332">
    <property type="entry name" value="SET DOMAIN-CONTAINING PROTEIN 5"/>
    <property type="match status" value="1"/>
</dbReference>
<dbReference type="SUPFAM" id="SSF82199">
    <property type="entry name" value="SET domain"/>
    <property type="match status" value="1"/>
</dbReference>
<feature type="domain" description="SET" evidence="1">
    <location>
        <begin position="3"/>
        <end position="143"/>
    </location>
</feature>